<organism evidence="1 2">
    <name type="scientific">Altererythrobacter arenosus</name>
    <dbReference type="NCBI Taxonomy" id="3032592"/>
    <lineage>
        <taxon>Bacteria</taxon>
        <taxon>Pseudomonadati</taxon>
        <taxon>Pseudomonadota</taxon>
        <taxon>Alphaproteobacteria</taxon>
        <taxon>Sphingomonadales</taxon>
        <taxon>Erythrobacteraceae</taxon>
        <taxon>Altererythrobacter</taxon>
    </lineage>
</organism>
<dbReference type="RefSeq" id="WP_278014786.1">
    <property type="nucleotide sequence ID" value="NZ_CP121106.1"/>
</dbReference>
<name>A0ABY8FLX5_9SPHN</name>
<keyword evidence="2" id="KW-1185">Reference proteome</keyword>
<sequence length="207" mass="23532">MTPIEKLPPPFKRFRKKGGVLKFAISHNCSGNHEEVLAAIRRVIPHRYDVDLKMIEGFGYHKISERKFFGDWYDYDRGNLVKKGWHTKSDGSTLVDPPLKRLDGVRIVSGASAHPGPNDQGQFAYAFCCPPYPLDGRPSETQSLFEEIRDYILPPGELSQIYDWGHPQLPKASQFFEAGSEWWGMFLWSVYIPSLQKLTVIAGSTTD</sequence>
<dbReference type="EMBL" id="CP121106">
    <property type="protein sequence ID" value="WFL76020.1"/>
    <property type="molecule type" value="Genomic_DNA"/>
</dbReference>
<evidence type="ECO:0000313" key="1">
    <source>
        <dbReference type="EMBL" id="WFL76020.1"/>
    </source>
</evidence>
<reference evidence="1 2" key="1">
    <citation type="submission" date="2023-03" db="EMBL/GenBank/DDBJ databases">
        <title>Altererythrobacter sp. CAU 1644 isolated from sand.</title>
        <authorList>
            <person name="Kim W."/>
        </authorList>
    </citation>
    <scope>NUCLEOTIDE SEQUENCE [LARGE SCALE GENOMIC DNA]</scope>
    <source>
        <strain evidence="1 2">CAU 1644</strain>
    </source>
</reference>
<protein>
    <submittedName>
        <fullName evidence="1">Uncharacterized protein</fullName>
    </submittedName>
</protein>
<accession>A0ABY8FLX5</accession>
<evidence type="ECO:0000313" key="2">
    <source>
        <dbReference type="Proteomes" id="UP001215827"/>
    </source>
</evidence>
<gene>
    <name evidence="1" type="ORF">P7228_08345</name>
</gene>
<dbReference type="Proteomes" id="UP001215827">
    <property type="component" value="Chromosome"/>
</dbReference>
<proteinExistence type="predicted"/>